<dbReference type="Gene3D" id="1.10.238.10">
    <property type="entry name" value="EF-hand"/>
    <property type="match status" value="1"/>
</dbReference>
<reference evidence="6" key="1">
    <citation type="submission" date="2014-05" db="EMBL/GenBank/DDBJ databases">
        <authorList>
            <person name="Chronopoulou M."/>
        </authorList>
    </citation>
    <scope>NUCLEOTIDE SEQUENCE</scope>
    <source>
        <tissue evidence="6">Whole organism</tissue>
    </source>
</reference>
<name>A0A0K2T1J2_LEPSM</name>
<dbReference type="PROSITE" id="PS00018">
    <property type="entry name" value="EF_HAND_1"/>
    <property type="match status" value="1"/>
</dbReference>
<dbReference type="PROSITE" id="PS50222">
    <property type="entry name" value="EF_HAND_2"/>
    <property type="match status" value="1"/>
</dbReference>
<keyword evidence="2" id="KW-0677">Repeat</keyword>
<dbReference type="InterPro" id="IPR052110">
    <property type="entry name" value="MCFD2-like"/>
</dbReference>
<dbReference type="AlphaFoldDB" id="A0A0K2T1J2"/>
<dbReference type="GO" id="GO:0005509">
    <property type="term" value="F:calcium ion binding"/>
    <property type="evidence" value="ECO:0007669"/>
    <property type="project" value="InterPro"/>
</dbReference>
<evidence type="ECO:0000313" key="6">
    <source>
        <dbReference type="EMBL" id="CDW19914.1"/>
    </source>
</evidence>
<sequence length="152" mass="17746">MINYLLIVSLMCIVSTGASWNLRSESKEKSTLQKVTEDKRHLKEDLQFKTREEIEKMTPLELAYAFFSNHNYNRDDGLDGSEIFKALHHKHAHEDERYLHGHITSDAKDKEFQNTVDLIDRLLLEFDKDNNGILSFVEFFASFESDFNLTNA</sequence>
<dbReference type="KEGG" id="lsm:121121896"/>
<dbReference type="RefSeq" id="XP_040572823.1">
    <property type="nucleotide sequence ID" value="XM_040716889.2"/>
</dbReference>
<dbReference type="EMBL" id="HACA01002553">
    <property type="protein sequence ID" value="CDW19914.1"/>
    <property type="molecule type" value="Transcribed_RNA"/>
</dbReference>
<organism evidence="6">
    <name type="scientific">Lepeophtheirus salmonis</name>
    <name type="common">Salmon louse</name>
    <name type="synonym">Caligus salmonis</name>
    <dbReference type="NCBI Taxonomy" id="72036"/>
    <lineage>
        <taxon>Eukaryota</taxon>
        <taxon>Metazoa</taxon>
        <taxon>Ecdysozoa</taxon>
        <taxon>Arthropoda</taxon>
        <taxon>Crustacea</taxon>
        <taxon>Multicrustacea</taxon>
        <taxon>Hexanauplia</taxon>
        <taxon>Copepoda</taxon>
        <taxon>Siphonostomatoida</taxon>
        <taxon>Caligidae</taxon>
        <taxon>Lepeophtheirus</taxon>
    </lineage>
</organism>
<dbReference type="OMA" id="HAHEDER"/>
<feature type="chain" id="PRO_5005487399" description="EF-hand domain-containing protein" evidence="4">
    <location>
        <begin position="19"/>
        <end position="152"/>
    </location>
</feature>
<accession>A0A0K2T1J2</accession>
<keyword evidence="3" id="KW-0106">Calcium</keyword>
<dbReference type="InterPro" id="IPR018247">
    <property type="entry name" value="EF_Hand_1_Ca_BS"/>
</dbReference>
<dbReference type="PANTHER" id="PTHR23104:SF1">
    <property type="entry name" value="EF-HAND DOMAIN-CONTAINING PROTEIN"/>
    <property type="match status" value="1"/>
</dbReference>
<dbReference type="InterPro" id="IPR002048">
    <property type="entry name" value="EF_hand_dom"/>
</dbReference>
<protein>
    <recommendedName>
        <fullName evidence="5">EF-hand domain-containing protein</fullName>
    </recommendedName>
</protein>
<dbReference type="OrthoDB" id="289247at2759"/>
<proteinExistence type="predicted"/>
<feature type="signal peptide" evidence="4">
    <location>
        <begin position="1"/>
        <end position="18"/>
    </location>
</feature>
<dbReference type="GeneID" id="121121896"/>
<evidence type="ECO:0000256" key="2">
    <source>
        <dbReference type="ARBA" id="ARBA00022737"/>
    </source>
</evidence>
<dbReference type="PANTHER" id="PTHR23104">
    <property type="entry name" value="MULTIPLE COAGULATION FACTOR DEFICIENCY PROTEIN 2 NEURAL STEM CELL DERIVED NEURONAL SURVIVAL PROTEIN"/>
    <property type="match status" value="1"/>
</dbReference>
<dbReference type="InterPro" id="IPR011992">
    <property type="entry name" value="EF-hand-dom_pair"/>
</dbReference>
<keyword evidence="1 4" id="KW-0732">Signal</keyword>
<dbReference type="SUPFAM" id="SSF47473">
    <property type="entry name" value="EF-hand"/>
    <property type="match status" value="1"/>
</dbReference>
<evidence type="ECO:0000256" key="1">
    <source>
        <dbReference type="ARBA" id="ARBA00022729"/>
    </source>
</evidence>
<evidence type="ECO:0000256" key="3">
    <source>
        <dbReference type="ARBA" id="ARBA00022837"/>
    </source>
</evidence>
<feature type="domain" description="EF-hand" evidence="5">
    <location>
        <begin position="114"/>
        <end position="149"/>
    </location>
</feature>
<evidence type="ECO:0000256" key="4">
    <source>
        <dbReference type="SAM" id="SignalP"/>
    </source>
</evidence>
<evidence type="ECO:0000259" key="5">
    <source>
        <dbReference type="PROSITE" id="PS50222"/>
    </source>
</evidence>